<dbReference type="GO" id="GO:0140042">
    <property type="term" value="P:lipid droplet formation"/>
    <property type="evidence" value="ECO:0007669"/>
    <property type="project" value="UniProtKB-ARBA"/>
</dbReference>
<name>A0A383UIW6_BLUHO</name>
<dbReference type="GO" id="GO:0006629">
    <property type="term" value="P:lipid metabolic process"/>
    <property type="evidence" value="ECO:0007669"/>
    <property type="project" value="UniProtKB-KW"/>
</dbReference>
<gene>
    <name evidence="9" type="ORF">BLGHR1_10446</name>
</gene>
<evidence type="ECO:0000256" key="3">
    <source>
        <dbReference type="ARBA" id="ARBA00022824"/>
    </source>
</evidence>
<feature type="transmembrane region" description="Helical" evidence="8">
    <location>
        <begin position="240"/>
        <end position="263"/>
    </location>
</feature>
<evidence type="ECO:0000256" key="8">
    <source>
        <dbReference type="SAM" id="Phobius"/>
    </source>
</evidence>
<accession>A0A383UIW6</accession>
<evidence type="ECO:0000256" key="1">
    <source>
        <dbReference type="ARBA" id="ARBA00004477"/>
    </source>
</evidence>
<keyword evidence="2 8" id="KW-0812">Transmembrane</keyword>
<dbReference type="CDD" id="cd23995">
    <property type="entry name" value="Seipin_BSCL2_like"/>
    <property type="match status" value="1"/>
</dbReference>
<feature type="compositionally biased region" description="Basic residues" evidence="7">
    <location>
        <begin position="372"/>
        <end position="381"/>
    </location>
</feature>
<evidence type="ECO:0000256" key="6">
    <source>
        <dbReference type="ARBA" id="ARBA00023136"/>
    </source>
</evidence>
<dbReference type="InterPro" id="IPR009617">
    <property type="entry name" value="Seipin"/>
</dbReference>
<dbReference type="Proteomes" id="UP000275772">
    <property type="component" value="Unassembled WGS sequence"/>
</dbReference>
<evidence type="ECO:0000313" key="10">
    <source>
        <dbReference type="Proteomes" id="UP000275772"/>
    </source>
</evidence>
<evidence type="ECO:0000256" key="5">
    <source>
        <dbReference type="ARBA" id="ARBA00023098"/>
    </source>
</evidence>
<dbReference type="AlphaFoldDB" id="A0A383UIW6"/>
<evidence type="ECO:0000256" key="4">
    <source>
        <dbReference type="ARBA" id="ARBA00022989"/>
    </source>
</evidence>
<keyword evidence="3" id="KW-0256">Endoplasmic reticulum</keyword>
<sequence length="393" mass="44557">MTRKTMELMKPAHKFATRPSQQLYLNSVLFSSAISILLGVAAFAYALFYYSYVPQIGVQRIVHLQYGDGPHPYGLVPLDNLVSRQPYDVSLTLRLPHSPPNLKMGNFMLTLALLPPMQKLASYSEKPGIFEQISPLVSFKDENIIFVSRRPVLLTYKSRLISLASRFFALPLYTLGLRTESENLLVLMGENISFLRGKKHIPGYALIEVEAGQDIQIYEVSIQFKAQFSGLRWLMYNHRIISFLFFTGLFWIVTVFFTALAWASLSNNCLDSEDLVPEIKENSEPDISALNTDEAVTEDEQDFSDIQSFHRNGAKVHKAQPKVKNQIDKDSLCSSSIIKTDEERDTKYIGVKQRAYTDSGIGTSFSESGGKAYKRRKPNAKKRNDNQLIIDKM</sequence>
<keyword evidence="5" id="KW-0443">Lipid metabolism</keyword>
<keyword evidence="4 8" id="KW-1133">Transmembrane helix</keyword>
<dbReference type="PANTHER" id="PTHR21212:SF0">
    <property type="entry name" value="SEIPIN"/>
    <property type="match status" value="1"/>
</dbReference>
<feature type="transmembrane region" description="Helical" evidence="8">
    <location>
        <begin position="28"/>
        <end position="50"/>
    </location>
</feature>
<dbReference type="VEuPathDB" id="FungiDB:BLGHR1_10446"/>
<keyword evidence="6 8" id="KW-0472">Membrane</keyword>
<evidence type="ECO:0000313" key="9">
    <source>
        <dbReference type="EMBL" id="SZE99715.1"/>
    </source>
</evidence>
<evidence type="ECO:0000256" key="7">
    <source>
        <dbReference type="SAM" id="MobiDB-lite"/>
    </source>
</evidence>
<comment type="subcellular location">
    <subcellularLocation>
        <location evidence="1">Endoplasmic reticulum membrane</location>
        <topology evidence="1">Multi-pass membrane protein</topology>
    </subcellularLocation>
</comment>
<dbReference type="PANTHER" id="PTHR21212">
    <property type="entry name" value="BERNARDINELLI-SEIP CONGENITAL LIPODYSTROPHY 2 HOMOLOG BSCL2 PROTEIN"/>
    <property type="match status" value="1"/>
</dbReference>
<evidence type="ECO:0000256" key="2">
    <source>
        <dbReference type="ARBA" id="ARBA00022692"/>
    </source>
</evidence>
<dbReference type="EMBL" id="UNSH01000002">
    <property type="protein sequence ID" value="SZE99715.1"/>
    <property type="molecule type" value="Genomic_DNA"/>
</dbReference>
<reference evidence="9 10" key="1">
    <citation type="submission" date="2017-11" db="EMBL/GenBank/DDBJ databases">
        <authorList>
            <person name="Kracher B."/>
        </authorList>
    </citation>
    <scope>NUCLEOTIDE SEQUENCE [LARGE SCALE GENOMIC DNA]</scope>
    <source>
        <strain evidence="9 10">RACE1</strain>
    </source>
</reference>
<organism evidence="9 10">
    <name type="scientific">Blumeria hordei</name>
    <name type="common">Barley powdery mildew</name>
    <name type="synonym">Blumeria graminis f. sp. hordei</name>
    <dbReference type="NCBI Taxonomy" id="2867405"/>
    <lineage>
        <taxon>Eukaryota</taxon>
        <taxon>Fungi</taxon>
        <taxon>Dikarya</taxon>
        <taxon>Ascomycota</taxon>
        <taxon>Pezizomycotina</taxon>
        <taxon>Leotiomycetes</taxon>
        <taxon>Erysiphales</taxon>
        <taxon>Erysiphaceae</taxon>
        <taxon>Blumeria</taxon>
    </lineage>
</organism>
<dbReference type="GO" id="GO:0005789">
    <property type="term" value="C:endoplasmic reticulum membrane"/>
    <property type="evidence" value="ECO:0007669"/>
    <property type="project" value="UniProtKB-SubCell"/>
</dbReference>
<feature type="region of interest" description="Disordered" evidence="7">
    <location>
        <begin position="360"/>
        <end position="393"/>
    </location>
</feature>
<evidence type="ECO:0008006" key="11">
    <source>
        <dbReference type="Google" id="ProtNLM"/>
    </source>
</evidence>
<protein>
    <recommendedName>
        <fullName evidence="11">Seipin</fullName>
    </recommendedName>
</protein>
<dbReference type="Pfam" id="PF06775">
    <property type="entry name" value="Seipin"/>
    <property type="match status" value="1"/>
</dbReference>
<proteinExistence type="predicted"/>